<name>A0ABQ7DZ04_BRACR</name>
<keyword evidence="1" id="KW-1133">Transmembrane helix</keyword>
<gene>
    <name evidence="2" type="ORF">DY000_02032001</name>
</gene>
<feature type="transmembrane region" description="Helical" evidence="1">
    <location>
        <begin position="58"/>
        <end position="75"/>
    </location>
</feature>
<evidence type="ECO:0000256" key="1">
    <source>
        <dbReference type="SAM" id="Phobius"/>
    </source>
</evidence>
<dbReference type="EMBL" id="QGKV02000649">
    <property type="protein sequence ID" value="KAF3582756.1"/>
    <property type="molecule type" value="Genomic_DNA"/>
</dbReference>
<dbReference type="Proteomes" id="UP000266723">
    <property type="component" value="Unassembled WGS sequence"/>
</dbReference>
<evidence type="ECO:0000313" key="2">
    <source>
        <dbReference type="EMBL" id="KAF3582756.1"/>
    </source>
</evidence>
<comment type="caution">
    <text evidence="2">The sequence shown here is derived from an EMBL/GenBank/DDBJ whole genome shotgun (WGS) entry which is preliminary data.</text>
</comment>
<protein>
    <submittedName>
        <fullName evidence="2">Uncharacterized protein</fullName>
    </submittedName>
</protein>
<accession>A0ABQ7DZ04</accession>
<organism evidence="2 3">
    <name type="scientific">Brassica cretica</name>
    <name type="common">Mustard</name>
    <dbReference type="NCBI Taxonomy" id="69181"/>
    <lineage>
        <taxon>Eukaryota</taxon>
        <taxon>Viridiplantae</taxon>
        <taxon>Streptophyta</taxon>
        <taxon>Embryophyta</taxon>
        <taxon>Tracheophyta</taxon>
        <taxon>Spermatophyta</taxon>
        <taxon>Magnoliopsida</taxon>
        <taxon>eudicotyledons</taxon>
        <taxon>Gunneridae</taxon>
        <taxon>Pentapetalae</taxon>
        <taxon>rosids</taxon>
        <taxon>malvids</taxon>
        <taxon>Brassicales</taxon>
        <taxon>Brassicaceae</taxon>
        <taxon>Brassiceae</taxon>
        <taxon>Brassica</taxon>
    </lineage>
</organism>
<keyword evidence="1" id="KW-0812">Transmembrane</keyword>
<keyword evidence="3" id="KW-1185">Reference proteome</keyword>
<proteinExistence type="predicted"/>
<evidence type="ECO:0000313" key="3">
    <source>
        <dbReference type="Proteomes" id="UP000266723"/>
    </source>
</evidence>
<keyword evidence="1" id="KW-0472">Membrane</keyword>
<reference evidence="2 3" key="1">
    <citation type="journal article" date="2020" name="BMC Genomics">
        <title>Intraspecific diversification of the crop wild relative Brassica cretica Lam. using demographic model selection.</title>
        <authorList>
            <person name="Kioukis A."/>
            <person name="Michalopoulou V.A."/>
            <person name="Briers L."/>
            <person name="Pirintsos S."/>
            <person name="Studholme D.J."/>
            <person name="Pavlidis P."/>
            <person name="Sarris P.F."/>
        </authorList>
    </citation>
    <scope>NUCLEOTIDE SEQUENCE [LARGE SCALE GENOMIC DNA]</scope>
    <source>
        <strain evidence="3">cv. PFS-1207/04</strain>
    </source>
</reference>
<sequence length="115" mass="13325">MGEISVEFLSASLLYHFQWELAERMVVEDVDMEEAPGLTVSKKTRHVVKTIYKRKQSAILTLCYSPFILFVYVFHGGSFRITIFFRRNHEGTDVQTNEEVAIKLESVKTAQHQDI</sequence>